<evidence type="ECO:0008006" key="3">
    <source>
        <dbReference type="Google" id="ProtNLM"/>
    </source>
</evidence>
<evidence type="ECO:0000313" key="2">
    <source>
        <dbReference type="Proteomes" id="UP001338125"/>
    </source>
</evidence>
<proteinExistence type="predicted"/>
<evidence type="ECO:0000313" key="1">
    <source>
        <dbReference type="EMBL" id="KAK5988380.1"/>
    </source>
</evidence>
<name>A0ABR0S9C9_9HYPO</name>
<dbReference type="EMBL" id="JAVFKD010000016">
    <property type="protein sequence ID" value="KAK5988380.1"/>
    <property type="molecule type" value="Genomic_DNA"/>
</dbReference>
<organism evidence="1 2">
    <name type="scientific">Cladobotryum mycophilum</name>
    <dbReference type="NCBI Taxonomy" id="491253"/>
    <lineage>
        <taxon>Eukaryota</taxon>
        <taxon>Fungi</taxon>
        <taxon>Dikarya</taxon>
        <taxon>Ascomycota</taxon>
        <taxon>Pezizomycotina</taxon>
        <taxon>Sordariomycetes</taxon>
        <taxon>Hypocreomycetidae</taxon>
        <taxon>Hypocreales</taxon>
        <taxon>Hypocreaceae</taxon>
        <taxon>Cladobotryum</taxon>
    </lineage>
</organism>
<protein>
    <recommendedName>
        <fullName evidence="3">Protein kinase domain-containing protein</fullName>
    </recommendedName>
</protein>
<gene>
    <name evidence="1" type="ORF">PT974_12532</name>
</gene>
<dbReference type="Proteomes" id="UP001338125">
    <property type="component" value="Unassembled WGS sequence"/>
</dbReference>
<reference evidence="1 2" key="1">
    <citation type="submission" date="2024-01" db="EMBL/GenBank/DDBJ databases">
        <title>Complete genome of Cladobotryum mycophilum ATHUM6906.</title>
        <authorList>
            <person name="Christinaki A.C."/>
            <person name="Myridakis A.I."/>
            <person name="Kouvelis V.N."/>
        </authorList>
    </citation>
    <scope>NUCLEOTIDE SEQUENCE [LARGE SCALE GENOMIC DNA]</scope>
    <source>
        <strain evidence="1 2">ATHUM6906</strain>
    </source>
</reference>
<accession>A0ABR0S9C9</accession>
<comment type="caution">
    <text evidence="1">The sequence shown here is derived from an EMBL/GenBank/DDBJ whole genome shotgun (WGS) entry which is preliminary data.</text>
</comment>
<sequence length="287" mass="32448">MSTSAFYTFRVPTTHVIPPAGHQFDSPTTVTILSHIMYAPLFQLNWKNSDLVSATSNFTSTATTSPTSSGGTCFLFGTRLSTAIGHITDADHQYARGCLAIQPSTTTQFITDFLALLPNFVQTHLRRRFPEWYSADKLVLKSQKPKREVECNSESSMQKILQPLQRIYISRYLSVAQCHDTWSHIMSDVWGLNVCDTDEYGEEAIPVFRQTVQETLLALASFGYQQGDLKLDNLHIVGDEMVAVDLERVCVFTDATESDKFIKHDIAHLMGQCRDYQENPREGWTDF</sequence>
<keyword evidence="2" id="KW-1185">Reference proteome</keyword>